<dbReference type="InterPro" id="IPR000182">
    <property type="entry name" value="GNAT_dom"/>
</dbReference>
<evidence type="ECO:0000313" key="3">
    <source>
        <dbReference type="Proteomes" id="UP000001935"/>
    </source>
</evidence>
<dbReference type="PROSITE" id="PS51186">
    <property type="entry name" value="GNAT"/>
    <property type="match status" value="1"/>
</dbReference>
<dbReference type="Gene3D" id="3.40.630.30">
    <property type="match status" value="1"/>
</dbReference>
<proteinExistence type="predicted"/>
<evidence type="ECO:0000313" key="2">
    <source>
        <dbReference type="EMBL" id="ABC81526.1"/>
    </source>
</evidence>
<sequence>MLPSTEAASGGPDLLRGSYEISTRRDRLDLDLVHRFLSTEFWDTLGMTREVLERAVERSLCFGVYQGDRQVGFARVVTDGATFAFITDDFILPEHRGQGLGAWMMRCILAHPSLQGLRRVLLVTHDPRLYLRSGFTPLSDPESYMERAATGA</sequence>
<organism evidence="2 3">
    <name type="scientific">Anaeromyxobacter dehalogenans (strain 2CP-C)</name>
    <dbReference type="NCBI Taxonomy" id="290397"/>
    <lineage>
        <taxon>Bacteria</taxon>
        <taxon>Pseudomonadati</taxon>
        <taxon>Myxococcota</taxon>
        <taxon>Myxococcia</taxon>
        <taxon>Myxococcales</taxon>
        <taxon>Cystobacterineae</taxon>
        <taxon>Anaeromyxobacteraceae</taxon>
        <taxon>Anaeromyxobacter</taxon>
    </lineage>
</organism>
<keyword evidence="2" id="KW-0808">Transferase</keyword>
<dbReference type="OrthoDB" id="3216107at2"/>
<dbReference type="KEGG" id="ade:Adeh_1753"/>
<dbReference type="GO" id="GO:0016747">
    <property type="term" value="F:acyltransferase activity, transferring groups other than amino-acyl groups"/>
    <property type="evidence" value="ECO:0007669"/>
    <property type="project" value="InterPro"/>
</dbReference>
<dbReference type="SUPFAM" id="SSF55729">
    <property type="entry name" value="Acyl-CoA N-acyltransferases (Nat)"/>
    <property type="match status" value="1"/>
</dbReference>
<gene>
    <name evidence="2" type="ordered locus">Adeh_1753</name>
</gene>
<dbReference type="CDD" id="cd04301">
    <property type="entry name" value="NAT_SF"/>
    <property type="match status" value="1"/>
</dbReference>
<dbReference type="InterPro" id="IPR053144">
    <property type="entry name" value="Acetyltransferase_Butenolide"/>
</dbReference>
<dbReference type="eggNOG" id="COG0454">
    <property type="taxonomic scope" value="Bacteria"/>
</dbReference>
<dbReference type="EMBL" id="CP000251">
    <property type="protein sequence ID" value="ABC81526.1"/>
    <property type="molecule type" value="Genomic_DNA"/>
</dbReference>
<dbReference type="Proteomes" id="UP000001935">
    <property type="component" value="Chromosome"/>
</dbReference>
<dbReference type="Pfam" id="PF13508">
    <property type="entry name" value="Acetyltransf_7"/>
    <property type="match status" value="1"/>
</dbReference>
<dbReference type="InterPro" id="IPR016181">
    <property type="entry name" value="Acyl_CoA_acyltransferase"/>
</dbReference>
<accession>Q2IIP4</accession>
<dbReference type="AlphaFoldDB" id="Q2IIP4"/>
<protein>
    <submittedName>
        <fullName evidence="2">GCN5-related N-acetyltransferase</fullName>
    </submittedName>
</protein>
<reference evidence="2 3" key="1">
    <citation type="submission" date="2006-01" db="EMBL/GenBank/DDBJ databases">
        <title>Complete sequence of Anaeromyxobacter dehalogenans 2CP-C.</title>
        <authorList>
            <consortium name="US DOE Joint Genome Institute"/>
            <person name="Copeland A."/>
            <person name="Lucas S."/>
            <person name="Lapidus A."/>
            <person name="Barry K."/>
            <person name="Detter J.C."/>
            <person name="Glavina T."/>
            <person name="Hammon N."/>
            <person name="Israni S."/>
            <person name="Pitluck S."/>
            <person name="Brettin T."/>
            <person name="Bruce D."/>
            <person name="Han C."/>
            <person name="Tapia R."/>
            <person name="Gilna P."/>
            <person name="Kiss H."/>
            <person name="Schmutz J."/>
            <person name="Larimer F."/>
            <person name="Land M."/>
            <person name="Kyrpides N."/>
            <person name="Anderson I."/>
            <person name="Sanford R.A."/>
            <person name="Ritalahti K.M."/>
            <person name="Thomas H.S."/>
            <person name="Kirby J.R."/>
            <person name="Zhulin I.B."/>
            <person name="Loeffler F.E."/>
            <person name="Richardson P."/>
        </authorList>
    </citation>
    <scope>NUCLEOTIDE SEQUENCE [LARGE SCALE GENOMIC DNA]</scope>
    <source>
        <strain evidence="2 3">2CP-C</strain>
    </source>
</reference>
<feature type="domain" description="N-acetyltransferase" evidence="1">
    <location>
        <begin position="19"/>
        <end position="150"/>
    </location>
</feature>
<dbReference type="HOGENOM" id="CLU_086503_2_1_7"/>
<dbReference type="RefSeq" id="WP_011420809.1">
    <property type="nucleotide sequence ID" value="NC_007760.1"/>
</dbReference>
<dbReference type="STRING" id="290397.Adeh_1753"/>
<dbReference type="PANTHER" id="PTHR43233">
    <property type="entry name" value="FAMILY N-ACETYLTRANSFERASE, PUTATIVE (AFU_ORTHOLOGUE AFUA_6G03350)-RELATED"/>
    <property type="match status" value="1"/>
</dbReference>
<evidence type="ECO:0000259" key="1">
    <source>
        <dbReference type="PROSITE" id="PS51186"/>
    </source>
</evidence>
<name>Q2IIP4_ANADE</name>
<dbReference type="PANTHER" id="PTHR43233:SF1">
    <property type="entry name" value="FAMILY N-ACETYLTRANSFERASE, PUTATIVE (AFU_ORTHOLOGUE AFUA_6G03350)-RELATED"/>
    <property type="match status" value="1"/>
</dbReference>